<evidence type="ECO:0000256" key="1">
    <source>
        <dbReference type="SAM" id="MobiDB-lite"/>
    </source>
</evidence>
<name>A0A5J4UZD5_9EUKA</name>
<keyword evidence="2" id="KW-0472">Membrane</keyword>
<evidence type="ECO:0000313" key="4">
    <source>
        <dbReference type="Proteomes" id="UP000324800"/>
    </source>
</evidence>
<evidence type="ECO:0000256" key="2">
    <source>
        <dbReference type="SAM" id="Phobius"/>
    </source>
</evidence>
<comment type="caution">
    <text evidence="3">The sequence shown here is derived from an EMBL/GenBank/DDBJ whole genome shotgun (WGS) entry which is preliminary data.</text>
</comment>
<proteinExistence type="predicted"/>
<feature type="transmembrane region" description="Helical" evidence="2">
    <location>
        <begin position="20"/>
        <end position="40"/>
    </location>
</feature>
<keyword evidence="2" id="KW-0812">Transmembrane</keyword>
<feature type="transmembrane region" description="Helical" evidence="2">
    <location>
        <begin position="368"/>
        <end position="397"/>
    </location>
</feature>
<organism evidence="3 4">
    <name type="scientific">Streblomastix strix</name>
    <dbReference type="NCBI Taxonomy" id="222440"/>
    <lineage>
        <taxon>Eukaryota</taxon>
        <taxon>Metamonada</taxon>
        <taxon>Preaxostyla</taxon>
        <taxon>Oxymonadida</taxon>
        <taxon>Streblomastigidae</taxon>
        <taxon>Streblomastix</taxon>
    </lineage>
</organism>
<keyword evidence="2" id="KW-1133">Transmembrane helix</keyword>
<dbReference type="AlphaFoldDB" id="A0A5J4UZD5"/>
<feature type="region of interest" description="Disordered" evidence="1">
    <location>
        <begin position="209"/>
        <end position="233"/>
    </location>
</feature>
<reference evidence="3 4" key="1">
    <citation type="submission" date="2019-03" db="EMBL/GenBank/DDBJ databases">
        <title>Single cell metagenomics reveals metabolic interactions within the superorganism composed of flagellate Streblomastix strix and complex community of Bacteroidetes bacteria on its surface.</title>
        <authorList>
            <person name="Treitli S.C."/>
            <person name="Kolisko M."/>
            <person name="Husnik F."/>
            <person name="Keeling P."/>
            <person name="Hampl V."/>
        </authorList>
    </citation>
    <scope>NUCLEOTIDE SEQUENCE [LARGE SCALE GENOMIC DNA]</scope>
    <source>
        <strain evidence="3">ST1C</strain>
    </source>
</reference>
<evidence type="ECO:0000313" key="3">
    <source>
        <dbReference type="EMBL" id="KAA6375231.1"/>
    </source>
</evidence>
<feature type="compositionally biased region" description="Basic residues" evidence="1">
    <location>
        <begin position="210"/>
        <end position="225"/>
    </location>
</feature>
<dbReference type="EMBL" id="SNRW01011388">
    <property type="protein sequence ID" value="KAA6375231.1"/>
    <property type="molecule type" value="Genomic_DNA"/>
</dbReference>
<dbReference type="Proteomes" id="UP000324800">
    <property type="component" value="Unassembled WGS sequence"/>
</dbReference>
<gene>
    <name evidence="3" type="ORF">EZS28_029243</name>
</gene>
<sequence>MCLSRRIKKKAWWRPSKLVVARTIILDLIIAIFLFVGILIPNLTNIISYNEASQMKVPARSFAVLGRNYQPYYIDYYEHYFYDLIVDDFVISYQSNIIKTTTKWPSRVYLEVLHTEEDIRTYGQVPEFQISEIWNDTRRVLFVSTPEIFSKFYSRWLTDAPSDTQLILERKPGFETLPYQIELIIEEYQYDEINYYTIEDDFGGFESKGKKFSHPHPHTKQHHPYQHPDIGYNMNSNDFSSHPTIFNNIFREGKQISKISHVSQNRPNEYPPSESETESLPYGSPPDWYLTTFNNDLEYFKVSMDTKYHSYDPQYYIVFCNKYPLNYSDSQPAVNGIDYSRSSNSDGGECIITASEVIVRQNTYFTKWPLIIGVILLILSLILVPHWVFGCCCSLFIGEGPFEDDKRANPANPSNNGYLDEERGGPENANARRNIANQQVPHPFVQHELIYFVNPAHLNYPPQQVPSQYPPQQVPSQYPPQQVPQQYPIQQAQGSIPYTYSAQFPPAIQF</sequence>
<protein>
    <submittedName>
        <fullName evidence="3">Uncharacterized protein</fullName>
    </submittedName>
</protein>
<feature type="region of interest" description="Disordered" evidence="1">
    <location>
        <begin position="407"/>
        <end position="429"/>
    </location>
</feature>
<accession>A0A5J4UZD5</accession>